<dbReference type="PANTHER" id="PTHR34322">
    <property type="entry name" value="TRANSPOSASE, Y1_TNP DOMAIN-CONTAINING"/>
    <property type="match status" value="1"/>
</dbReference>
<feature type="domain" description="Transposase IS200-like" evidence="1">
    <location>
        <begin position="9"/>
        <end position="126"/>
    </location>
</feature>
<dbReference type="PANTHER" id="PTHR34322:SF2">
    <property type="entry name" value="TRANSPOSASE IS200-LIKE DOMAIN-CONTAINING PROTEIN"/>
    <property type="match status" value="1"/>
</dbReference>
<evidence type="ECO:0000259" key="1">
    <source>
        <dbReference type="SMART" id="SM01321"/>
    </source>
</evidence>
<dbReference type="SUPFAM" id="SSF143422">
    <property type="entry name" value="Transposase IS200-like"/>
    <property type="match status" value="1"/>
</dbReference>
<dbReference type="InterPro" id="IPR036515">
    <property type="entry name" value="Transposase_17_sf"/>
</dbReference>
<protein>
    <recommendedName>
        <fullName evidence="1">Transposase IS200-like domain-containing protein</fullName>
    </recommendedName>
</protein>
<sequence>MGRTLRIDIGDEIYHVLNRANARVAIFEEEKDYQDFEIILEEAKNRYPIKIFSYQIMPNHWHFCLSPKNNGDMTKFVRWLTLTHTQRWHARHHSVGSGHLYQGRYKSFLVQKDNYFLQLCRYIENNALRAKLIQKAEDWRWSSLWRREHGNDKQKELLSPWPVEIPQDYLRQVNEILAGGELERIRTSIRKSRPYGNDDWTNEAIRKFGLEITLRQPGRPRNGS</sequence>
<comment type="caution">
    <text evidence="2">The sequence shown here is derived from an EMBL/GenBank/DDBJ whole genome shotgun (WGS) entry which is preliminary data.</text>
</comment>
<accession>A0A2M7UUL2</accession>
<dbReference type="SMART" id="SM01321">
    <property type="entry name" value="Y1_Tnp"/>
    <property type="match status" value="1"/>
</dbReference>
<dbReference type="EMBL" id="PFOZ01000023">
    <property type="protein sequence ID" value="PIZ87459.1"/>
    <property type="molecule type" value="Genomic_DNA"/>
</dbReference>
<dbReference type="GO" id="GO:0004803">
    <property type="term" value="F:transposase activity"/>
    <property type="evidence" value="ECO:0007669"/>
    <property type="project" value="InterPro"/>
</dbReference>
<name>A0A2M7UUL2_9BACT</name>
<dbReference type="GO" id="GO:0003677">
    <property type="term" value="F:DNA binding"/>
    <property type="evidence" value="ECO:0007669"/>
    <property type="project" value="InterPro"/>
</dbReference>
<evidence type="ECO:0000313" key="3">
    <source>
        <dbReference type="Proteomes" id="UP000229166"/>
    </source>
</evidence>
<dbReference type="Gene3D" id="3.30.70.1290">
    <property type="entry name" value="Transposase IS200-like"/>
    <property type="match status" value="1"/>
</dbReference>
<dbReference type="AlphaFoldDB" id="A0A2M7UUL2"/>
<dbReference type="Pfam" id="PF01797">
    <property type="entry name" value="Y1_Tnp"/>
    <property type="match status" value="1"/>
</dbReference>
<dbReference type="Proteomes" id="UP000229166">
    <property type="component" value="Unassembled WGS sequence"/>
</dbReference>
<reference evidence="3" key="1">
    <citation type="submission" date="2017-09" db="EMBL/GenBank/DDBJ databases">
        <title>Depth-based differentiation of microbial function through sediment-hosted aquifers and enrichment of novel symbionts in the deep terrestrial subsurface.</title>
        <authorList>
            <person name="Probst A.J."/>
            <person name="Ladd B."/>
            <person name="Jarett J.K."/>
            <person name="Geller-Mcgrath D.E."/>
            <person name="Sieber C.M.K."/>
            <person name="Emerson J.B."/>
            <person name="Anantharaman K."/>
            <person name="Thomas B.C."/>
            <person name="Malmstrom R."/>
            <person name="Stieglmeier M."/>
            <person name="Klingl A."/>
            <person name="Woyke T."/>
            <person name="Ryan C.M."/>
            <person name="Banfield J.F."/>
        </authorList>
    </citation>
    <scope>NUCLEOTIDE SEQUENCE [LARGE SCALE GENOMIC DNA]</scope>
</reference>
<evidence type="ECO:0000313" key="2">
    <source>
        <dbReference type="EMBL" id="PIZ87459.1"/>
    </source>
</evidence>
<dbReference type="InterPro" id="IPR002686">
    <property type="entry name" value="Transposase_17"/>
</dbReference>
<proteinExistence type="predicted"/>
<organism evidence="2 3">
    <name type="scientific">Candidatus Nealsonbacteria bacterium CG_4_10_14_0_2_um_filter_40_15</name>
    <dbReference type="NCBI Taxonomy" id="1974682"/>
    <lineage>
        <taxon>Bacteria</taxon>
        <taxon>Candidatus Nealsoniibacteriota</taxon>
    </lineage>
</organism>
<gene>
    <name evidence="2" type="ORF">COX92_01140</name>
</gene>
<dbReference type="GO" id="GO:0006313">
    <property type="term" value="P:DNA transposition"/>
    <property type="evidence" value="ECO:0007669"/>
    <property type="project" value="InterPro"/>
</dbReference>